<dbReference type="SUPFAM" id="SSF55298">
    <property type="entry name" value="YjgF-like"/>
    <property type="match status" value="1"/>
</dbReference>
<dbReference type="Gene3D" id="3.30.1330.40">
    <property type="entry name" value="RutC-like"/>
    <property type="match status" value="1"/>
</dbReference>
<dbReference type="EMBL" id="BRXZ01004179">
    <property type="protein sequence ID" value="GMH69985.1"/>
    <property type="molecule type" value="Genomic_DNA"/>
</dbReference>
<name>A0A9W7ALJ7_9STRA</name>
<protein>
    <submittedName>
        <fullName evidence="2">Uncharacterized protein</fullName>
    </submittedName>
</protein>
<dbReference type="AlphaFoldDB" id="A0A9W7ALJ7"/>
<dbReference type="Proteomes" id="UP001165082">
    <property type="component" value="Unassembled WGS sequence"/>
</dbReference>
<comment type="caution">
    <text evidence="2">The sequence shown here is derived from an EMBL/GenBank/DDBJ whole genome shotgun (WGS) entry which is preliminary data.</text>
</comment>
<keyword evidence="3" id="KW-1185">Reference proteome</keyword>
<organism evidence="2 3">
    <name type="scientific">Triparma retinervis</name>
    <dbReference type="NCBI Taxonomy" id="2557542"/>
    <lineage>
        <taxon>Eukaryota</taxon>
        <taxon>Sar</taxon>
        <taxon>Stramenopiles</taxon>
        <taxon>Ochrophyta</taxon>
        <taxon>Bolidophyceae</taxon>
        <taxon>Parmales</taxon>
        <taxon>Triparmaceae</taxon>
        <taxon>Triparma</taxon>
    </lineage>
</organism>
<dbReference type="InterPro" id="IPR006175">
    <property type="entry name" value="YjgF/YER057c/UK114"/>
</dbReference>
<accession>A0A9W7ALJ7</accession>
<dbReference type="PANTHER" id="PTHR11803">
    <property type="entry name" value="2-IMINOBUTANOATE/2-IMINOPROPANOATE DEAMINASE RIDA"/>
    <property type="match status" value="1"/>
</dbReference>
<dbReference type="GO" id="GO:0005829">
    <property type="term" value="C:cytosol"/>
    <property type="evidence" value="ECO:0007669"/>
    <property type="project" value="TreeGrafter"/>
</dbReference>
<reference evidence="2" key="1">
    <citation type="submission" date="2022-07" db="EMBL/GenBank/DDBJ databases">
        <title>Genome analysis of Parmales, a sister group of diatoms, reveals the evolutionary specialization of diatoms from phago-mixotrophs to photoautotrophs.</title>
        <authorList>
            <person name="Ban H."/>
            <person name="Sato S."/>
            <person name="Yoshikawa S."/>
            <person name="Kazumasa Y."/>
            <person name="Nakamura Y."/>
            <person name="Ichinomiya M."/>
            <person name="Saitoh K."/>
            <person name="Sato N."/>
            <person name="Blanc-Mathieu R."/>
            <person name="Endo H."/>
            <person name="Kuwata A."/>
            <person name="Ogata H."/>
        </authorList>
    </citation>
    <scope>NUCLEOTIDE SEQUENCE</scope>
</reference>
<dbReference type="GO" id="GO:0019239">
    <property type="term" value="F:deaminase activity"/>
    <property type="evidence" value="ECO:0007669"/>
    <property type="project" value="TreeGrafter"/>
</dbReference>
<dbReference type="PANTHER" id="PTHR11803:SF39">
    <property type="entry name" value="2-IMINOBUTANOATE_2-IMINOPROPANOATE DEAMINASE"/>
    <property type="match status" value="1"/>
</dbReference>
<dbReference type="CDD" id="cd00448">
    <property type="entry name" value="YjgF_YER057c_UK114_family"/>
    <property type="match status" value="1"/>
</dbReference>
<keyword evidence="1" id="KW-0732">Signal</keyword>
<dbReference type="Pfam" id="PF01042">
    <property type="entry name" value="Ribonuc_L-PSP"/>
    <property type="match status" value="1"/>
</dbReference>
<evidence type="ECO:0000256" key="1">
    <source>
        <dbReference type="SAM" id="SignalP"/>
    </source>
</evidence>
<feature type="chain" id="PRO_5040968266" evidence="1">
    <location>
        <begin position="17"/>
        <end position="121"/>
    </location>
</feature>
<proteinExistence type="predicted"/>
<dbReference type="InterPro" id="IPR035959">
    <property type="entry name" value="RutC-like_sf"/>
</dbReference>
<gene>
    <name evidence="2" type="ORF">TrRE_jg3343</name>
</gene>
<feature type="signal peptide" evidence="1">
    <location>
        <begin position="1"/>
        <end position="16"/>
    </location>
</feature>
<evidence type="ECO:0000313" key="3">
    <source>
        <dbReference type="Proteomes" id="UP001165082"/>
    </source>
</evidence>
<sequence>MKFISLLALLPFGAIALKRGVISTPYAPSAIGPYSQAITLTYASGETLIQAAGQIGLDPTTGSLVEGGVKAEAERAMENIKAIMEAAGATMDEIVECTVLMTDLAEYGELNDVYARYFEED</sequence>
<dbReference type="OrthoDB" id="309640at2759"/>
<feature type="non-terminal residue" evidence="2">
    <location>
        <position position="121"/>
    </location>
</feature>
<evidence type="ECO:0000313" key="2">
    <source>
        <dbReference type="EMBL" id="GMH69985.1"/>
    </source>
</evidence>